<dbReference type="PANTHER" id="PTHR47338:SF29">
    <property type="entry name" value="ZN(2)-C6 FUNGAL-TYPE DOMAIN-CONTAINING PROTEIN"/>
    <property type="match status" value="1"/>
</dbReference>
<dbReference type="EMBL" id="JACAZH010000001">
    <property type="protein sequence ID" value="KAF7378121.1"/>
    <property type="molecule type" value="Genomic_DNA"/>
</dbReference>
<evidence type="ECO:0000256" key="1">
    <source>
        <dbReference type="ARBA" id="ARBA00004123"/>
    </source>
</evidence>
<keyword evidence="8" id="KW-1185">Reference proteome</keyword>
<comment type="caution">
    <text evidence="7">The sequence shown here is derived from an EMBL/GenBank/DDBJ whole genome shotgun (WGS) entry which is preliminary data.</text>
</comment>
<dbReference type="OrthoDB" id="3052571at2759"/>
<evidence type="ECO:0000256" key="6">
    <source>
        <dbReference type="SAM" id="MobiDB-lite"/>
    </source>
</evidence>
<evidence type="ECO:0000256" key="4">
    <source>
        <dbReference type="ARBA" id="ARBA00023163"/>
    </source>
</evidence>
<dbReference type="GO" id="GO:0000981">
    <property type="term" value="F:DNA-binding transcription factor activity, RNA polymerase II-specific"/>
    <property type="evidence" value="ECO:0007669"/>
    <property type="project" value="InterPro"/>
</dbReference>
<dbReference type="CDD" id="cd12148">
    <property type="entry name" value="fungal_TF_MHR"/>
    <property type="match status" value="1"/>
</dbReference>
<dbReference type="InterPro" id="IPR050815">
    <property type="entry name" value="TF_fung"/>
</dbReference>
<dbReference type="GO" id="GO:0046872">
    <property type="term" value="F:metal ion binding"/>
    <property type="evidence" value="ECO:0007669"/>
    <property type="project" value="UniProtKB-KW"/>
</dbReference>
<keyword evidence="3" id="KW-0805">Transcription regulation</keyword>
<proteinExistence type="predicted"/>
<keyword evidence="2" id="KW-0479">Metal-binding</keyword>
<gene>
    <name evidence="7" type="ORF">MSAN_00236400</name>
</gene>
<dbReference type="PANTHER" id="PTHR47338">
    <property type="entry name" value="ZN(II)2CYS6 TRANSCRIPTION FACTOR (EUROFUNG)-RELATED"/>
    <property type="match status" value="1"/>
</dbReference>
<sequence length="481" mass="53016">MQQLPATENPLRRRETDLSSLSCSTTQEFLETMQNRFCELEHQVEILSGKDPSTVFLSKPYSNQPLYISNSLSVPPNTQEGSEPPESTEALLDAFLHHFSRHHFFFLNPTHLHESASFPNHLTPGLVDAVVLWANRLSANSIADTRYFDEELLSRTIHHVARDIAVADPSPPQTLHLIQTEVLLALYYLDCGRLLEGNYHRAGAASLAFSMGLHQLGPSSQGSYPFGMGIVTQIGTAAHISRTEMIDAFWSVVILNNYFVAASDIPSSISCDAPISTPWPTHFLNTATPLPFMPGNDVAGHSPLTLLAKASSQLERTIAFTARNAGFPPPPEFWATGTRLETFRDYLPPFDANYPTDQVSLVTHLFVNVAIIRLYSGHTSIHAEARSKCLVAAYCVAARLADARIAEWEMVDSILGPLLAAVADVLIANLNHDPPATMVMQTTLSAMQVLAGRSHLIQQYFTLTQQRSQSVQQNLNLFGSI</sequence>
<dbReference type="Proteomes" id="UP000623467">
    <property type="component" value="Unassembled WGS sequence"/>
</dbReference>
<comment type="subcellular location">
    <subcellularLocation>
        <location evidence="1">Nucleus</location>
    </subcellularLocation>
</comment>
<evidence type="ECO:0008006" key="9">
    <source>
        <dbReference type="Google" id="ProtNLM"/>
    </source>
</evidence>
<keyword evidence="5" id="KW-0539">Nucleus</keyword>
<evidence type="ECO:0000313" key="8">
    <source>
        <dbReference type="Proteomes" id="UP000623467"/>
    </source>
</evidence>
<protein>
    <recommendedName>
        <fullName evidence="9">Transcription factor domain-containing protein</fullName>
    </recommendedName>
</protein>
<keyword evidence="4" id="KW-0804">Transcription</keyword>
<accession>A0A8H6ZJL7</accession>
<organism evidence="7 8">
    <name type="scientific">Mycena sanguinolenta</name>
    <dbReference type="NCBI Taxonomy" id="230812"/>
    <lineage>
        <taxon>Eukaryota</taxon>
        <taxon>Fungi</taxon>
        <taxon>Dikarya</taxon>
        <taxon>Basidiomycota</taxon>
        <taxon>Agaricomycotina</taxon>
        <taxon>Agaricomycetes</taxon>
        <taxon>Agaricomycetidae</taxon>
        <taxon>Agaricales</taxon>
        <taxon>Marasmiineae</taxon>
        <taxon>Mycenaceae</taxon>
        <taxon>Mycena</taxon>
    </lineage>
</organism>
<evidence type="ECO:0000256" key="3">
    <source>
        <dbReference type="ARBA" id="ARBA00023015"/>
    </source>
</evidence>
<evidence type="ECO:0000256" key="2">
    <source>
        <dbReference type="ARBA" id="ARBA00022723"/>
    </source>
</evidence>
<reference evidence="7" key="1">
    <citation type="submission" date="2020-05" db="EMBL/GenBank/DDBJ databases">
        <title>Mycena genomes resolve the evolution of fungal bioluminescence.</title>
        <authorList>
            <person name="Tsai I.J."/>
        </authorList>
    </citation>
    <scope>NUCLEOTIDE SEQUENCE</scope>
    <source>
        <strain evidence="7">160909Yilan</strain>
    </source>
</reference>
<dbReference type="AlphaFoldDB" id="A0A8H6ZJL7"/>
<feature type="region of interest" description="Disordered" evidence="6">
    <location>
        <begin position="1"/>
        <end position="20"/>
    </location>
</feature>
<evidence type="ECO:0000256" key="5">
    <source>
        <dbReference type="ARBA" id="ARBA00023242"/>
    </source>
</evidence>
<name>A0A8H6ZJL7_9AGAR</name>
<evidence type="ECO:0000313" key="7">
    <source>
        <dbReference type="EMBL" id="KAF7378121.1"/>
    </source>
</evidence>
<dbReference type="GO" id="GO:0005634">
    <property type="term" value="C:nucleus"/>
    <property type="evidence" value="ECO:0007669"/>
    <property type="project" value="UniProtKB-SubCell"/>
</dbReference>